<reference evidence="6" key="1">
    <citation type="submission" date="2018-06" db="EMBL/GenBank/DDBJ databases">
        <authorList>
            <person name="Zhirakovskaya E."/>
        </authorList>
    </citation>
    <scope>NUCLEOTIDE SEQUENCE</scope>
</reference>
<dbReference type="Gene3D" id="1.10.10.10">
    <property type="entry name" value="Winged helix-like DNA-binding domain superfamily/Winged helix DNA-binding domain"/>
    <property type="match status" value="1"/>
</dbReference>
<proteinExistence type="inferred from homology"/>
<dbReference type="GO" id="GO:0005737">
    <property type="term" value="C:cytoplasm"/>
    <property type="evidence" value="ECO:0007669"/>
    <property type="project" value="UniProtKB-SubCell"/>
</dbReference>
<comment type="subcellular location">
    <subcellularLocation>
        <location evidence="1">Cytoplasm</location>
    </subcellularLocation>
</comment>
<evidence type="ECO:0000256" key="2">
    <source>
        <dbReference type="ARBA" id="ARBA00009695"/>
    </source>
</evidence>
<feature type="domain" description="RecX second three-helical" evidence="5">
    <location>
        <begin position="74"/>
        <end position="114"/>
    </location>
</feature>
<dbReference type="Pfam" id="PF02631">
    <property type="entry name" value="RecX_HTH2"/>
    <property type="match status" value="1"/>
</dbReference>
<evidence type="ECO:0000256" key="1">
    <source>
        <dbReference type="ARBA" id="ARBA00004496"/>
    </source>
</evidence>
<evidence type="ECO:0000313" key="6">
    <source>
        <dbReference type="EMBL" id="VAV93084.1"/>
    </source>
</evidence>
<sequence length="186" mass="21394">MEKEAKKKRPLSRDYLVRATYNYLQRFATTEKNLRAVLGRKVHRRMPESDDGALQALVWIDEIVQKAVAQNLVNDRQYAEAKARSLMRSGNSTRTIYQKLLAKGIAASLATEVMAALAEEFEDMDFLAAVKYARKRRFGAFSIRHDGNELVEKELASMCRAGFPYELVSRILMMSRVELEDILYEH</sequence>
<evidence type="ECO:0000256" key="4">
    <source>
        <dbReference type="ARBA" id="ARBA00022490"/>
    </source>
</evidence>
<gene>
    <name evidence="6" type="ORF">MNBD_ALPHA02-1238</name>
</gene>
<comment type="similarity">
    <text evidence="2">Belongs to the RecX family.</text>
</comment>
<dbReference type="EMBL" id="UOED01000080">
    <property type="protein sequence ID" value="VAV93084.1"/>
    <property type="molecule type" value="Genomic_DNA"/>
</dbReference>
<evidence type="ECO:0000259" key="5">
    <source>
        <dbReference type="Pfam" id="PF02631"/>
    </source>
</evidence>
<dbReference type="AlphaFoldDB" id="A0A3B0RI58"/>
<name>A0A3B0RI58_9ZZZZ</name>
<protein>
    <recommendedName>
        <fullName evidence="3">Regulatory protein RecX</fullName>
    </recommendedName>
</protein>
<dbReference type="InterPro" id="IPR053924">
    <property type="entry name" value="RecX_HTH_2nd"/>
</dbReference>
<keyword evidence="4" id="KW-0963">Cytoplasm</keyword>
<evidence type="ECO:0000256" key="3">
    <source>
        <dbReference type="ARBA" id="ARBA00018111"/>
    </source>
</evidence>
<dbReference type="InterPro" id="IPR036388">
    <property type="entry name" value="WH-like_DNA-bd_sf"/>
</dbReference>
<organism evidence="6">
    <name type="scientific">hydrothermal vent metagenome</name>
    <dbReference type="NCBI Taxonomy" id="652676"/>
    <lineage>
        <taxon>unclassified sequences</taxon>
        <taxon>metagenomes</taxon>
        <taxon>ecological metagenomes</taxon>
    </lineage>
</organism>
<accession>A0A3B0RI58</accession>